<keyword evidence="8" id="KW-1185">Reference proteome</keyword>
<feature type="transmembrane region" description="Helical" evidence="6">
    <location>
        <begin position="82"/>
        <end position="104"/>
    </location>
</feature>
<dbReference type="SUPFAM" id="SSF103473">
    <property type="entry name" value="MFS general substrate transporter"/>
    <property type="match status" value="1"/>
</dbReference>
<evidence type="ECO:0000256" key="6">
    <source>
        <dbReference type="SAM" id="Phobius"/>
    </source>
</evidence>
<dbReference type="EMBL" id="SMKE01000434">
    <property type="protein sequence ID" value="TDB92980.1"/>
    <property type="molecule type" value="Genomic_DNA"/>
</dbReference>
<evidence type="ECO:0000256" key="2">
    <source>
        <dbReference type="ARBA" id="ARBA00022475"/>
    </source>
</evidence>
<evidence type="ECO:0000313" key="7">
    <source>
        <dbReference type="EMBL" id="TDB92980.1"/>
    </source>
</evidence>
<feature type="transmembrane region" description="Helical" evidence="6">
    <location>
        <begin position="145"/>
        <end position="167"/>
    </location>
</feature>
<name>A0ABY2DFQ8_9ACTN</name>
<dbReference type="PANTHER" id="PTHR23513:SF6">
    <property type="entry name" value="MAJOR FACILITATOR SUPERFAMILY ASSOCIATED DOMAIN-CONTAINING PROTEIN"/>
    <property type="match status" value="1"/>
</dbReference>
<dbReference type="Gene3D" id="1.20.1250.20">
    <property type="entry name" value="MFS general substrate transporter like domains"/>
    <property type="match status" value="1"/>
</dbReference>
<keyword evidence="2" id="KW-1003">Cell membrane</keyword>
<comment type="subcellular location">
    <subcellularLocation>
        <location evidence="1">Cell membrane</location>
        <topology evidence="1">Multi-pass membrane protein</topology>
    </subcellularLocation>
</comment>
<evidence type="ECO:0008006" key="9">
    <source>
        <dbReference type="Google" id="ProtNLM"/>
    </source>
</evidence>
<feature type="non-terminal residue" evidence="7">
    <location>
        <position position="261"/>
    </location>
</feature>
<dbReference type="Pfam" id="PF07690">
    <property type="entry name" value="MFS_1"/>
    <property type="match status" value="1"/>
</dbReference>
<reference evidence="7 8" key="1">
    <citation type="submission" date="2019-02" db="EMBL/GenBank/DDBJ databases">
        <title>Draft genome sequences of novel Actinobacteria.</title>
        <authorList>
            <person name="Sahin N."/>
            <person name="Ay H."/>
            <person name="Saygin H."/>
        </authorList>
    </citation>
    <scope>NUCLEOTIDE SEQUENCE [LARGE SCALE GENOMIC DNA]</scope>
    <source>
        <strain evidence="7 8">JCM 30529</strain>
    </source>
</reference>
<evidence type="ECO:0000313" key="8">
    <source>
        <dbReference type="Proteomes" id="UP000295626"/>
    </source>
</evidence>
<dbReference type="PANTHER" id="PTHR23513">
    <property type="entry name" value="INTEGRAL MEMBRANE EFFLUX PROTEIN-RELATED"/>
    <property type="match status" value="1"/>
</dbReference>
<gene>
    <name evidence="7" type="ORF">E1091_12355</name>
</gene>
<evidence type="ECO:0000256" key="4">
    <source>
        <dbReference type="ARBA" id="ARBA00022989"/>
    </source>
</evidence>
<feature type="transmembrane region" description="Helical" evidence="6">
    <location>
        <begin position="19"/>
        <end position="41"/>
    </location>
</feature>
<sequence length="261" mass="27473">MPAAEHPDRPGHVPLRTLLAAYAVSQFGNWLFRTAVVYYAYNQNRGSNAVLTTAIVLVYLPVLFGSRLLAPLADRSDTRRTLIGLDVLRAVVLVGLLGAVLAGIGSTSAVTIGVLAFLSLLTPFFTASQTAYLRRVLPTERLAPALAAVSTVDWWMFVLGTAAGPLVLQVSDLPTLIVVDVATFVVSALLLVRLIPAPVPAAGPRDGAAAGASRHRLSVSSRWLLLGVFALNAGAGLINVYPNVVARNFLGGGATWLSVIN</sequence>
<organism evidence="7 8">
    <name type="scientific">Micromonospora fluostatini</name>
    <dbReference type="NCBI Taxonomy" id="1629071"/>
    <lineage>
        <taxon>Bacteria</taxon>
        <taxon>Bacillati</taxon>
        <taxon>Actinomycetota</taxon>
        <taxon>Actinomycetes</taxon>
        <taxon>Micromonosporales</taxon>
        <taxon>Micromonosporaceae</taxon>
        <taxon>Micromonospora</taxon>
    </lineage>
</organism>
<keyword evidence="5 6" id="KW-0472">Membrane</keyword>
<evidence type="ECO:0000256" key="3">
    <source>
        <dbReference type="ARBA" id="ARBA00022692"/>
    </source>
</evidence>
<feature type="transmembrane region" description="Helical" evidence="6">
    <location>
        <begin position="173"/>
        <end position="195"/>
    </location>
</feature>
<evidence type="ECO:0000256" key="5">
    <source>
        <dbReference type="ARBA" id="ARBA00023136"/>
    </source>
</evidence>
<keyword evidence="3 6" id="KW-0812">Transmembrane</keyword>
<dbReference type="InterPro" id="IPR036259">
    <property type="entry name" value="MFS_trans_sf"/>
</dbReference>
<dbReference type="InterPro" id="IPR011701">
    <property type="entry name" value="MFS"/>
</dbReference>
<feature type="transmembrane region" description="Helical" evidence="6">
    <location>
        <begin position="223"/>
        <end position="241"/>
    </location>
</feature>
<accession>A0ABY2DFQ8</accession>
<proteinExistence type="predicted"/>
<comment type="caution">
    <text evidence="7">The sequence shown here is derived from an EMBL/GenBank/DDBJ whole genome shotgun (WGS) entry which is preliminary data.</text>
</comment>
<evidence type="ECO:0000256" key="1">
    <source>
        <dbReference type="ARBA" id="ARBA00004651"/>
    </source>
</evidence>
<keyword evidence="4 6" id="KW-1133">Transmembrane helix</keyword>
<dbReference type="Proteomes" id="UP000295626">
    <property type="component" value="Unassembled WGS sequence"/>
</dbReference>
<protein>
    <recommendedName>
        <fullName evidence="9">MFS transporter</fullName>
    </recommendedName>
</protein>
<feature type="transmembrane region" description="Helical" evidence="6">
    <location>
        <begin position="47"/>
        <end position="70"/>
    </location>
</feature>